<dbReference type="GO" id="GO:0010468">
    <property type="term" value="P:regulation of gene expression"/>
    <property type="evidence" value="ECO:0007669"/>
    <property type="project" value="TreeGrafter"/>
</dbReference>
<feature type="region of interest" description="Disordered" evidence="8">
    <location>
        <begin position="1"/>
        <end position="313"/>
    </location>
</feature>
<evidence type="ECO:0000256" key="5">
    <source>
        <dbReference type="ARBA" id="ARBA00023054"/>
    </source>
</evidence>
<feature type="region of interest" description="Disordered" evidence="8">
    <location>
        <begin position="623"/>
        <end position="649"/>
    </location>
</feature>
<dbReference type="InterPro" id="IPR032881">
    <property type="entry name" value="Oberon-like_PHD"/>
</dbReference>
<feature type="compositionally biased region" description="Polar residues" evidence="8">
    <location>
        <begin position="1017"/>
        <end position="1035"/>
    </location>
</feature>
<keyword evidence="6" id="KW-0539">Nucleus</keyword>
<feature type="coiled-coil region" evidence="7">
    <location>
        <begin position="1152"/>
        <end position="1234"/>
    </location>
</feature>
<feature type="compositionally biased region" description="Basic and acidic residues" evidence="8">
    <location>
        <begin position="58"/>
        <end position="76"/>
    </location>
</feature>
<dbReference type="GO" id="GO:0008270">
    <property type="term" value="F:zinc ion binding"/>
    <property type="evidence" value="ECO:0007669"/>
    <property type="project" value="UniProtKB-KW"/>
</dbReference>
<keyword evidence="12" id="KW-1185">Reference proteome</keyword>
<evidence type="ECO:0000256" key="6">
    <source>
        <dbReference type="ARBA" id="ARBA00023242"/>
    </source>
</evidence>
<organism evidence="11 12">
    <name type="scientific">Erythroxylum novogranatense</name>
    <dbReference type="NCBI Taxonomy" id="1862640"/>
    <lineage>
        <taxon>Eukaryota</taxon>
        <taxon>Viridiplantae</taxon>
        <taxon>Streptophyta</taxon>
        <taxon>Embryophyta</taxon>
        <taxon>Tracheophyta</taxon>
        <taxon>Spermatophyta</taxon>
        <taxon>Magnoliopsida</taxon>
        <taxon>eudicotyledons</taxon>
        <taxon>Gunneridae</taxon>
        <taxon>Pentapetalae</taxon>
        <taxon>rosids</taxon>
        <taxon>fabids</taxon>
        <taxon>Malpighiales</taxon>
        <taxon>Erythroxylaceae</taxon>
        <taxon>Erythroxylum</taxon>
    </lineage>
</organism>
<evidence type="ECO:0000256" key="8">
    <source>
        <dbReference type="SAM" id="MobiDB-lite"/>
    </source>
</evidence>
<dbReference type="GO" id="GO:0005634">
    <property type="term" value="C:nucleus"/>
    <property type="evidence" value="ECO:0007669"/>
    <property type="project" value="UniProtKB-SubCell"/>
</dbReference>
<evidence type="ECO:0000256" key="1">
    <source>
        <dbReference type="ARBA" id="ARBA00004123"/>
    </source>
</evidence>
<feature type="domain" description="Oberon-like PHD finger" evidence="9">
    <location>
        <begin position="831"/>
        <end position="954"/>
    </location>
</feature>
<feature type="compositionally biased region" description="Polar residues" evidence="8">
    <location>
        <begin position="674"/>
        <end position="689"/>
    </location>
</feature>
<feature type="compositionally biased region" description="Basic and acidic residues" evidence="8">
    <location>
        <begin position="178"/>
        <end position="191"/>
    </location>
</feature>
<gene>
    <name evidence="11" type="ORF">K2173_011396</name>
</gene>
<dbReference type="PRINTS" id="PR01544">
    <property type="entry name" value="ARATH130DUF"/>
</dbReference>
<evidence type="ECO:0000256" key="4">
    <source>
        <dbReference type="ARBA" id="ARBA00022833"/>
    </source>
</evidence>
<evidence type="ECO:0000256" key="3">
    <source>
        <dbReference type="ARBA" id="ARBA00022771"/>
    </source>
</evidence>
<evidence type="ECO:0000256" key="2">
    <source>
        <dbReference type="ARBA" id="ARBA00022723"/>
    </source>
</evidence>
<feature type="compositionally biased region" description="Basic and acidic residues" evidence="8">
    <location>
        <begin position="300"/>
        <end position="313"/>
    </location>
</feature>
<feature type="region of interest" description="Disordered" evidence="8">
    <location>
        <begin position="333"/>
        <end position="382"/>
    </location>
</feature>
<evidence type="ECO:0000259" key="10">
    <source>
        <dbReference type="Pfam" id="PF16312"/>
    </source>
</evidence>
<feature type="compositionally biased region" description="Basic and acidic residues" evidence="8">
    <location>
        <begin position="116"/>
        <end position="142"/>
    </location>
</feature>
<comment type="caution">
    <text evidence="11">The sequence shown here is derived from an EMBL/GenBank/DDBJ whole genome shotgun (WGS) entry which is preliminary data.</text>
</comment>
<feature type="compositionally biased region" description="Basic and acidic residues" evidence="8">
    <location>
        <begin position="356"/>
        <end position="374"/>
    </location>
</feature>
<feature type="region of interest" description="Disordered" evidence="8">
    <location>
        <begin position="665"/>
        <end position="689"/>
    </location>
</feature>
<dbReference type="PANTHER" id="PTHR21736:SF20">
    <property type="entry name" value="PROTEIN OBERON 4"/>
    <property type="match status" value="1"/>
</dbReference>
<feature type="compositionally biased region" description="Basic and acidic residues" evidence="8">
    <location>
        <begin position="152"/>
        <end position="168"/>
    </location>
</feature>
<feature type="domain" description="Oberon coiled-coil region" evidence="10">
    <location>
        <begin position="1048"/>
        <end position="1102"/>
    </location>
</feature>
<feature type="compositionally biased region" description="Low complexity" evidence="8">
    <location>
        <begin position="623"/>
        <end position="637"/>
    </location>
</feature>
<feature type="compositionally biased region" description="Acidic residues" evidence="8">
    <location>
        <begin position="244"/>
        <end position="266"/>
    </location>
</feature>
<feature type="compositionally biased region" description="Basic and acidic residues" evidence="8">
    <location>
        <begin position="83"/>
        <end position="93"/>
    </location>
</feature>
<feature type="compositionally biased region" description="Polar residues" evidence="8">
    <location>
        <begin position="638"/>
        <end position="647"/>
    </location>
</feature>
<keyword evidence="3" id="KW-0863">Zinc-finger</keyword>
<evidence type="ECO:0000313" key="12">
    <source>
        <dbReference type="Proteomes" id="UP001159364"/>
    </source>
</evidence>
<sequence length="1242" mass="138325">MKRLRSSDDLDSYNEKGSGSGSAKDLSTGRSSRSFYYKSDSARKGLVSPSSTTSSSCRYDRDRSIEDESRDRESSRLVRKRSGHDFDGSDRRKGLGLGFDRYSSREGYTGGGGSDRSIHRSESFSAVSRREFPKGFRSERERCRRRFGSGSKDFDEGRGSRVVNEERLSGSSRSSPKGLRDVKSPRDDGKGKSSSSKSRRSSPSWSKDSGSEQSRSVEVGKKIGVDVKNVEIEIKSAESGSSSEMEEGELEPEPQSDAQVGDEDKNEEEKHGSEHDRVDVDRREVEGENLGNGEVNVKQKGFEKDRVSEKTDVVEEGDKGLVCGENFSDKASINGGEVGNSGNDDGVIGAGGTPGEKIESEKEETKDMTVDKSENLCTDGGFRHGKAIDLEAEVGDDEVHESDKEFTEENEGEEVNMELATETLGQNLRDKGKGVAVSPVRAADSNEDGIFVGKEPRKFSNSRVVEDTEGPSTRAFELFSTFPDRKVEKADQSGVRKPKDEKLALGALDLSLSLPNVLLPIGASRETAQDPGSPSRSIQSFNTFQSNSNGFTASMSFSGSQSFFHNPSCSLTQNSLDMDNYEQSVHSRPIFQGIDQATWQAMAHSDSKAKDIPLYLRAMMNGNSSSQQSQALQNTSNGQALQGNSKLPNGLEKQLSFHKQLTVGQTMNHEDTRSPLQSTGSHDNGTNYSLERKRAMRDRHGSSLHKSNSQKEQEQFLIGGADFVETIIGRIVSDPIHVMARKFHEMTGQSSSCLKESIREIMLKTDKQGQLFAIQRALQNKPDLTLDVLLKCHRSQLEILVALKVGLPEYLKVDNSISSSDLAEVFLNLRCKNLNCRSPIPVDECDCKVCMKRNGFCSACMCLVCSKFDMASNTCSWVGCDVCLHWCHADCALRESYIRNGRSATGAQGTTEMQFHCVACDHPSEMFGFVKEVFQHFAKEWTAETFRNELQYVKRIFSGSKDVRGRQLHEVADQILIKLTAKANLSDVYTHIMAFLTESESSKFSSSSVFLGKEQGNGRNAGSAGPTQDSSWLKSSHSEKTPQLERSPILLPSFNADLNDNKHTAEMELRISARKDPVFDELETIARMKQAEANMFRAHTDEPVFDELETIARMKQAEEKMFKARADDPVFNELESVVRMKQAEAKMFQAHADEARKEAEGLKRIAIAKNEKIEEEYTSRIAKLRLVETEETRKHKYEELQALERAHREYLNMKMRMEADIKDLLLKMESTKQNISMRLTDD</sequence>
<dbReference type="InterPro" id="IPR032535">
    <property type="entry name" value="Oberon_CC"/>
</dbReference>
<dbReference type="InterPro" id="IPR047578">
    <property type="entry name" value="OBE1-like_PHD"/>
</dbReference>
<dbReference type="Proteomes" id="UP001159364">
    <property type="component" value="Linkage Group LG12"/>
</dbReference>
<comment type="subcellular location">
    <subcellularLocation>
        <location evidence="1">Nucleus</location>
    </subcellularLocation>
</comment>
<dbReference type="GO" id="GO:0010078">
    <property type="term" value="P:maintenance of root meristem identity"/>
    <property type="evidence" value="ECO:0007669"/>
    <property type="project" value="TreeGrafter"/>
</dbReference>
<protein>
    <recommendedName>
        <fullName evidence="13">Protein OBERON 4</fullName>
    </recommendedName>
</protein>
<dbReference type="Pfam" id="PF07227">
    <property type="entry name" value="PHD_Oberon"/>
    <property type="match status" value="1"/>
</dbReference>
<evidence type="ECO:0000313" key="11">
    <source>
        <dbReference type="EMBL" id="KAJ8748836.1"/>
    </source>
</evidence>
<accession>A0AAV8S9F5</accession>
<feature type="compositionally biased region" description="Basic and acidic residues" evidence="8">
    <location>
        <begin position="267"/>
        <end position="286"/>
    </location>
</feature>
<dbReference type="GO" id="GO:0010492">
    <property type="term" value="P:maintenance of shoot apical meristem identity"/>
    <property type="evidence" value="ECO:0007669"/>
    <property type="project" value="TreeGrafter"/>
</dbReference>
<name>A0AAV8S9F5_9ROSI</name>
<keyword evidence="2" id="KW-0479">Metal-binding</keyword>
<dbReference type="Pfam" id="PF16312">
    <property type="entry name" value="Oberon_cc"/>
    <property type="match status" value="2"/>
</dbReference>
<evidence type="ECO:0000256" key="7">
    <source>
        <dbReference type="SAM" id="Coils"/>
    </source>
</evidence>
<keyword evidence="4" id="KW-0862">Zinc</keyword>
<feature type="compositionally biased region" description="Basic and acidic residues" evidence="8">
    <location>
        <begin position="218"/>
        <end position="236"/>
    </location>
</feature>
<dbReference type="CDD" id="cd15612">
    <property type="entry name" value="PHD_OBE1_like"/>
    <property type="match status" value="1"/>
</dbReference>
<evidence type="ECO:0008006" key="13">
    <source>
        <dbReference type="Google" id="ProtNLM"/>
    </source>
</evidence>
<evidence type="ECO:0000259" key="9">
    <source>
        <dbReference type="Pfam" id="PF07227"/>
    </source>
</evidence>
<keyword evidence="5 7" id="KW-0175">Coiled coil</keyword>
<feature type="region of interest" description="Disordered" evidence="8">
    <location>
        <begin position="394"/>
        <end position="414"/>
    </location>
</feature>
<feature type="region of interest" description="Disordered" evidence="8">
    <location>
        <begin position="1015"/>
        <end position="1052"/>
    </location>
</feature>
<feature type="domain" description="Oberon coiled-coil region" evidence="10">
    <location>
        <begin position="1131"/>
        <end position="1225"/>
    </location>
</feature>
<proteinExistence type="predicted"/>
<dbReference type="EMBL" id="JAIWQS010000012">
    <property type="protein sequence ID" value="KAJ8748836.1"/>
    <property type="molecule type" value="Genomic_DNA"/>
</dbReference>
<reference evidence="11 12" key="1">
    <citation type="submission" date="2021-09" db="EMBL/GenBank/DDBJ databases">
        <title>Genomic insights and catalytic innovation underlie evolution of tropane alkaloids biosynthesis.</title>
        <authorList>
            <person name="Wang Y.-J."/>
            <person name="Tian T."/>
            <person name="Huang J.-P."/>
            <person name="Huang S.-X."/>
        </authorList>
    </citation>
    <scope>NUCLEOTIDE SEQUENCE [LARGE SCALE GENOMIC DNA]</scope>
    <source>
        <strain evidence="11">KIB-2018</strain>
        <tissue evidence="11">Leaf</tissue>
    </source>
</reference>
<feature type="compositionally biased region" description="Low complexity" evidence="8">
    <location>
        <begin position="192"/>
        <end position="208"/>
    </location>
</feature>
<dbReference type="PANTHER" id="PTHR21736">
    <property type="entry name" value="VERNALIZATION-INSENSITIVE PROTEIN 3"/>
    <property type="match status" value="1"/>
</dbReference>
<dbReference type="AlphaFoldDB" id="A0AAV8S9F5"/>
<dbReference type="GO" id="GO:0010071">
    <property type="term" value="P:root meristem specification"/>
    <property type="evidence" value="ECO:0007669"/>
    <property type="project" value="TreeGrafter"/>
</dbReference>
<dbReference type="InterPro" id="IPR004082">
    <property type="entry name" value="OBERON"/>
</dbReference>